<feature type="coiled-coil region" evidence="5">
    <location>
        <begin position="530"/>
        <end position="564"/>
    </location>
</feature>
<feature type="transmembrane region" description="Helical" evidence="7">
    <location>
        <begin position="364"/>
        <end position="388"/>
    </location>
</feature>
<dbReference type="CDD" id="cd17323">
    <property type="entry name" value="MFS_Tpo1_MDR_like"/>
    <property type="match status" value="1"/>
</dbReference>
<keyword evidence="5" id="KW-0175">Coiled coil</keyword>
<keyword evidence="4 7" id="KW-0472">Membrane</keyword>
<evidence type="ECO:0000259" key="8">
    <source>
        <dbReference type="PROSITE" id="PS50850"/>
    </source>
</evidence>
<dbReference type="InterPro" id="IPR020846">
    <property type="entry name" value="MFS_dom"/>
</dbReference>
<feature type="transmembrane region" description="Helical" evidence="7">
    <location>
        <begin position="168"/>
        <end position="187"/>
    </location>
</feature>
<evidence type="ECO:0000313" key="10">
    <source>
        <dbReference type="Proteomes" id="UP000325780"/>
    </source>
</evidence>
<dbReference type="PANTHER" id="PTHR23502:SF12">
    <property type="entry name" value="MULTIDRUG TRANSPORTER, PUTATIVE (AFU_ORTHOLOGUE AFUA_1G06440)-RELATED"/>
    <property type="match status" value="1"/>
</dbReference>
<feature type="compositionally biased region" description="Low complexity" evidence="6">
    <location>
        <begin position="21"/>
        <end position="36"/>
    </location>
</feature>
<proteinExistence type="predicted"/>
<evidence type="ECO:0000256" key="5">
    <source>
        <dbReference type="SAM" id="Coils"/>
    </source>
</evidence>
<evidence type="ECO:0000256" key="4">
    <source>
        <dbReference type="ARBA" id="ARBA00023136"/>
    </source>
</evidence>
<reference evidence="9 10" key="1">
    <citation type="submission" date="2019-04" db="EMBL/GenBank/DDBJ databases">
        <title>Friends and foes A comparative genomics study of 23 Aspergillus species from section Flavi.</title>
        <authorList>
            <consortium name="DOE Joint Genome Institute"/>
            <person name="Kjaerbolling I."/>
            <person name="Vesth T."/>
            <person name="Frisvad J.C."/>
            <person name="Nybo J.L."/>
            <person name="Theobald S."/>
            <person name="Kildgaard S."/>
            <person name="Isbrandt T."/>
            <person name="Kuo A."/>
            <person name="Sato A."/>
            <person name="Lyhne E.K."/>
            <person name="Kogle M.E."/>
            <person name="Wiebenga A."/>
            <person name="Kun R.S."/>
            <person name="Lubbers R.J."/>
            <person name="Makela M.R."/>
            <person name="Barry K."/>
            <person name="Chovatia M."/>
            <person name="Clum A."/>
            <person name="Daum C."/>
            <person name="Haridas S."/>
            <person name="He G."/>
            <person name="LaButti K."/>
            <person name="Lipzen A."/>
            <person name="Mondo S."/>
            <person name="Riley R."/>
            <person name="Salamov A."/>
            <person name="Simmons B.A."/>
            <person name="Magnuson J.K."/>
            <person name="Henrissat B."/>
            <person name="Mortensen U.H."/>
            <person name="Larsen T.O."/>
            <person name="Devries R.P."/>
            <person name="Grigoriev I.V."/>
            <person name="Machida M."/>
            <person name="Baker S.E."/>
            <person name="Andersen M.R."/>
        </authorList>
    </citation>
    <scope>NUCLEOTIDE SEQUENCE [LARGE SCALE GENOMIC DNA]</scope>
    <source>
        <strain evidence="9 10">IBT 18842</strain>
    </source>
</reference>
<gene>
    <name evidence="9" type="ORF">BDV25DRAFT_49611</name>
</gene>
<feature type="transmembrane region" description="Helical" evidence="7">
    <location>
        <begin position="256"/>
        <end position="275"/>
    </location>
</feature>
<feature type="transmembrane region" description="Helical" evidence="7">
    <location>
        <begin position="137"/>
        <end position="156"/>
    </location>
</feature>
<dbReference type="SUPFAM" id="SSF103473">
    <property type="entry name" value="MFS general substrate transporter"/>
    <property type="match status" value="1"/>
</dbReference>
<dbReference type="AlphaFoldDB" id="A0A5N6TK73"/>
<dbReference type="Gene3D" id="1.20.1250.20">
    <property type="entry name" value="MFS general substrate transporter like domains"/>
    <property type="match status" value="1"/>
</dbReference>
<evidence type="ECO:0000256" key="2">
    <source>
        <dbReference type="ARBA" id="ARBA00022692"/>
    </source>
</evidence>
<accession>A0A5N6TK73</accession>
<keyword evidence="2 7" id="KW-0812">Transmembrane</keyword>
<dbReference type="PROSITE" id="PS00216">
    <property type="entry name" value="SUGAR_TRANSPORT_1"/>
    <property type="match status" value="1"/>
</dbReference>
<evidence type="ECO:0000256" key="7">
    <source>
        <dbReference type="SAM" id="Phobius"/>
    </source>
</evidence>
<feature type="transmembrane region" description="Helical" evidence="7">
    <location>
        <begin position="408"/>
        <end position="429"/>
    </location>
</feature>
<dbReference type="GO" id="GO:0005886">
    <property type="term" value="C:plasma membrane"/>
    <property type="evidence" value="ECO:0007669"/>
    <property type="project" value="TreeGrafter"/>
</dbReference>
<feature type="domain" description="Major facilitator superfamily (MFS) profile" evidence="8">
    <location>
        <begin position="95"/>
        <end position="532"/>
    </location>
</feature>
<dbReference type="PANTHER" id="PTHR23502">
    <property type="entry name" value="MAJOR FACILITATOR SUPERFAMILY"/>
    <property type="match status" value="1"/>
</dbReference>
<evidence type="ECO:0000256" key="1">
    <source>
        <dbReference type="ARBA" id="ARBA00004141"/>
    </source>
</evidence>
<sequence length="568" mass="62586">MSSSHNPPDSSEWPQHSQEKSTSADTASLTESTTSEDTLEQHRQEALELSIQASQMSHPSLARKITSVRTTGTLDPNYEVDFEDDQDQTNPKNWSLRYKGLSIGFLSWNTLIIVLYSTSYTSGVAQIGAEFGSSSTIVTLGLTLYLIGLAVGSMFMAPLSEIYGRKPVSVACLFIFMLLIIPCALAKSVVTLIVVRFIGAFFGSVMISTAPGMVSDLVNDEQRALAMSVWSIGPVNGPVLGPIIGGFVTQYLGWRWMDWIALILSGVALVFSLIMKETYGPIILQRKAERLRKETDDPRWWSRYDQKASLGEILKLNLGRPFVMAVTEPICIFWNIYIAIVYGILYLCFTAYPIVFRDIRGWSLGLSGLAFLGIGIGCLTTISCEPLIRRMINNHKLDPETGKVPPEAMVSIVCICAILIPAGELWFAWTCAPASIHWIVPILAGVPFGAGNTGVFIYASNYLSYSYGVYAASAMAGNSVIRSILGGVLPLVGTYLYAGIGPNWAGTLLGLLEVAIIPIPIVFYKYGYKIRKKSALIVKMQEDKKRLEGKRKRLMERMEANDKEKMEV</sequence>
<feature type="transmembrane region" description="Helical" evidence="7">
    <location>
        <begin position="100"/>
        <end position="117"/>
    </location>
</feature>
<dbReference type="Pfam" id="PF07690">
    <property type="entry name" value="MFS_1"/>
    <property type="match status" value="1"/>
</dbReference>
<dbReference type="InterPro" id="IPR005829">
    <property type="entry name" value="Sugar_transporter_CS"/>
</dbReference>
<feature type="transmembrane region" description="Helical" evidence="7">
    <location>
        <begin position="504"/>
        <end position="524"/>
    </location>
</feature>
<feature type="transmembrane region" description="Helical" evidence="7">
    <location>
        <begin position="480"/>
        <end position="498"/>
    </location>
</feature>
<dbReference type="EMBL" id="ML742259">
    <property type="protein sequence ID" value="KAE8146491.1"/>
    <property type="molecule type" value="Genomic_DNA"/>
</dbReference>
<feature type="transmembrane region" description="Helical" evidence="7">
    <location>
        <begin position="224"/>
        <end position="244"/>
    </location>
</feature>
<dbReference type="OrthoDB" id="3365399at2759"/>
<dbReference type="GO" id="GO:0042908">
    <property type="term" value="P:xenobiotic transport"/>
    <property type="evidence" value="ECO:0007669"/>
    <property type="project" value="UniProtKB-ARBA"/>
</dbReference>
<dbReference type="FunFam" id="1.20.1250.20:FF:000011">
    <property type="entry name" value="MFS multidrug transporter, putative"/>
    <property type="match status" value="1"/>
</dbReference>
<comment type="subcellular location">
    <subcellularLocation>
        <location evidence="1">Membrane</location>
        <topology evidence="1">Multi-pass membrane protein</topology>
    </subcellularLocation>
</comment>
<feature type="region of interest" description="Disordered" evidence="6">
    <location>
        <begin position="1"/>
        <end position="44"/>
    </location>
</feature>
<dbReference type="GO" id="GO:0022857">
    <property type="term" value="F:transmembrane transporter activity"/>
    <property type="evidence" value="ECO:0007669"/>
    <property type="project" value="InterPro"/>
</dbReference>
<dbReference type="Proteomes" id="UP000325780">
    <property type="component" value="Unassembled WGS sequence"/>
</dbReference>
<dbReference type="GO" id="GO:0140115">
    <property type="term" value="P:export across plasma membrane"/>
    <property type="evidence" value="ECO:0007669"/>
    <property type="project" value="UniProtKB-ARBA"/>
</dbReference>
<dbReference type="InterPro" id="IPR036259">
    <property type="entry name" value="MFS_trans_sf"/>
</dbReference>
<organism evidence="9 10">
    <name type="scientific">Aspergillus avenaceus</name>
    <dbReference type="NCBI Taxonomy" id="36643"/>
    <lineage>
        <taxon>Eukaryota</taxon>
        <taxon>Fungi</taxon>
        <taxon>Dikarya</taxon>
        <taxon>Ascomycota</taxon>
        <taxon>Pezizomycotina</taxon>
        <taxon>Eurotiomycetes</taxon>
        <taxon>Eurotiomycetidae</taxon>
        <taxon>Eurotiales</taxon>
        <taxon>Aspergillaceae</taxon>
        <taxon>Aspergillus</taxon>
        <taxon>Aspergillus subgen. Circumdati</taxon>
    </lineage>
</organism>
<evidence type="ECO:0000256" key="3">
    <source>
        <dbReference type="ARBA" id="ARBA00022989"/>
    </source>
</evidence>
<evidence type="ECO:0000313" key="9">
    <source>
        <dbReference type="EMBL" id="KAE8146491.1"/>
    </source>
</evidence>
<feature type="compositionally biased region" description="Polar residues" evidence="6">
    <location>
        <begin position="1"/>
        <end position="16"/>
    </location>
</feature>
<dbReference type="PROSITE" id="PS50850">
    <property type="entry name" value="MFS"/>
    <property type="match status" value="1"/>
</dbReference>
<keyword evidence="10" id="KW-1185">Reference proteome</keyword>
<evidence type="ECO:0000256" key="6">
    <source>
        <dbReference type="SAM" id="MobiDB-lite"/>
    </source>
</evidence>
<dbReference type="InterPro" id="IPR011701">
    <property type="entry name" value="MFS"/>
</dbReference>
<feature type="transmembrane region" description="Helical" evidence="7">
    <location>
        <begin position="193"/>
        <end position="212"/>
    </location>
</feature>
<feature type="transmembrane region" description="Helical" evidence="7">
    <location>
        <begin position="435"/>
        <end position="459"/>
    </location>
</feature>
<feature type="transmembrane region" description="Helical" evidence="7">
    <location>
        <begin position="330"/>
        <end position="352"/>
    </location>
</feature>
<keyword evidence="3 7" id="KW-1133">Transmembrane helix</keyword>
<protein>
    <submittedName>
        <fullName evidence="9">MFS general substrate transporter</fullName>
    </submittedName>
</protein>
<name>A0A5N6TK73_ASPAV</name>